<gene>
    <name evidence="3" type="ORF">OVA965_LOCUS2176</name>
    <name evidence="4" type="ORF">TMI583_LOCUS2176</name>
</gene>
<sequence length="248" mass="29260">MEWTIDKNEQQLQQLDGRQEERHVLFETSESGDTEEMVRIHETHVTKTVDELPSTGSKRVELLHITEKENKRRLSLFIISSVIMFALAILIGYIDYEKPLFSSVDKSLKMRTSPRILSKNDEVPPKKQRQRNRKAKTVKHSNTIGMISPSKQDNNTRLLDFEMARTNSHKKLYEIDKLIRILSSRSNYLDSLTADIHKRQMRRCLTVDRTYRIADTLNLRLVMIPKKRLRKKQKQNKYRLSAVVRKNK</sequence>
<comment type="caution">
    <text evidence="3">The sequence shown here is derived from an EMBL/GenBank/DDBJ whole genome shotgun (WGS) entry which is preliminary data.</text>
</comment>
<dbReference type="EMBL" id="CAJNOK010000447">
    <property type="protein sequence ID" value="CAF0753956.1"/>
    <property type="molecule type" value="Genomic_DNA"/>
</dbReference>
<proteinExistence type="predicted"/>
<keyword evidence="2" id="KW-1133">Transmembrane helix</keyword>
<keyword evidence="2" id="KW-0812">Transmembrane</keyword>
<feature type="region of interest" description="Disordered" evidence="1">
    <location>
        <begin position="115"/>
        <end position="134"/>
    </location>
</feature>
<organism evidence="3 5">
    <name type="scientific">Didymodactylos carnosus</name>
    <dbReference type="NCBI Taxonomy" id="1234261"/>
    <lineage>
        <taxon>Eukaryota</taxon>
        <taxon>Metazoa</taxon>
        <taxon>Spiralia</taxon>
        <taxon>Gnathifera</taxon>
        <taxon>Rotifera</taxon>
        <taxon>Eurotatoria</taxon>
        <taxon>Bdelloidea</taxon>
        <taxon>Philodinida</taxon>
        <taxon>Philodinidae</taxon>
        <taxon>Didymodactylos</taxon>
    </lineage>
</organism>
<accession>A0A8S2CMV9</accession>
<evidence type="ECO:0000313" key="3">
    <source>
        <dbReference type="EMBL" id="CAF0753956.1"/>
    </source>
</evidence>
<dbReference type="Proteomes" id="UP000682733">
    <property type="component" value="Unassembled WGS sequence"/>
</dbReference>
<dbReference type="Proteomes" id="UP000677228">
    <property type="component" value="Unassembled WGS sequence"/>
</dbReference>
<keyword evidence="2" id="KW-0472">Membrane</keyword>
<evidence type="ECO:0000256" key="2">
    <source>
        <dbReference type="SAM" id="Phobius"/>
    </source>
</evidence>
<feature type="transmembrane region" description="Helical" evidence="2">
    <location>
        <begin position="74"/>
        <end position="94"/>
    </location>
</feature>
<name>A0A8S2CMV9_9BILA</name>
<evidence type="ECO:0000313" key="5">
    <source>
        <dbReference type="Proteomes" id="UP000677228"/>
    </source>
</evidence>
<evidence type="ECO:0000256" key="1">
    <source>
        <dbReference type="SAM" id="MobiDB-lite"/>
    </source>
</evidence>
<dbReference type="AlphaFoldDB" id="A0A8S2CMV9"/>
<reference evidence="3" key="1">
    <citation type="submission" date="2021-02" db="EMBL/GenBank/DDBJ databases">
        <authorList>
            <person name="Nowell W R."/>
        </authorList>
    </citation>
    <scope>NUCLEOTIDE SEQUENCE</scope>
</reference>
<protein>
    <submittedName>
        <fullName evidence="3">Uncharacterized protein</fullName>
    </submittedName>
</protein>
<dbReference type="EMBL" id="CAJOBA010000447">
    <property type="protein sequence ID" value="CAF3532964.1"/>
    <property type="molecule type" value="Genomic_DNA"/>
</dbReference>
<evidence type="ECO:0000313" key="4">
    <source>
        <dbReference type="EMBL" id="CAF3532964.1"/>
    </source>
</evidence>